<evidence type="ECO:0000313" key="4">
    <source>
        <dbReference type="EMBL" id="GMR57599.1"/>
    </source>
</evidence>
<accession>A0AAN5IAL1</accession>
<organism evidence="4 5">
    <name type="scientific">Pristionchus mayeri</name>
    <dbReference type="NCBI Taxonomy" id="1317129"/>
    <lineage>
        <taxon>Eukaryota</taxon>
        <taxon>Metazoa</taxon>
        <taxon>Ecdysozoa</taxon>
        <taxon>Nematoda</taxon>
        <taxon>Chromadorea</taxon>
        <taxon>Rhabditida</taxon>
        <taxon>Rhabditina</taxon>
        <taxon>Diplogasteromorpha</taxon>
        <taxon>Diplogasteroidea</taxon>
        <taxon>Neodiplogasteridae</taxon>
        <taxon>Pristionchus</taxon>
    </lineage>
</organism>
<dbReference type="Proteomes" id="UP001328107">
    <property type="component" value="Unassembled WGS sequence"/>
</dbReference>
<reference evidence="5" key="1">
    <citation type="submission" date="2022-10" db="EMBL/GenBank/DDBJ databases">
        <title>Genome assembly of Pristionchus species.</title>
        <authorList>
            <person name="Yoshida K."/>
            <person name="Sommer R.J."/>
        </authorList>
    </citation>
    <scope>NUCLEOTIDE SEQUENCE [LARGE SCALE GENOMIC DNA]</scope>
    <source>
        <strain evidence="5">RS5460</strain>
    </source>
</reference>
<evidence type="ECO:0000313" key="3">
    <source>
        <dbReference type="EMBL" id="GMR57598.1"/>
    </source>
</evidence>
<reference evidence="4" key="2">
    <citation type="submission" date="2023-06" db="EMBL/GenBank/DDBJ databases">
        <title>Genome assembly of Pristionchus species.</title>
        <authorList>
            <person name="Yoshida K."/>
            <person name="Sommer R.J."/>
        </authorList>
    </citation>
    <scope>NUCLEOTIDE SEQUENCE</scope>
    <source>
        <strain evidence="4 5">RS5460</strain>
    </source>
</reference>
<dbReference type="EMBL" id="BTRK01000006">
    <property type="protein sequence ID" value="GMR57598.1"/>
    <property type="molecule type" value="Genomic_DNA"/>
</dbReference>
<dbReference type="EMBL" id="BTRK01000006">
    <property type="protein sequence ID" value="GMR57599.1"/>
    <property type="molecule type" value="Genomic_DNA"/>
</dbReference>
<proteinExistence type="predicted"/>
<dbReference type="AlphaFoldDB" id="A0AAN5IAL1"/>
<gene>
    <name evidence="1" type="ORF">PMAYCL1PPCAC_27779</name>
    <name evidence="2" type="ORF">PMAYCL1PPCAC_27780</name>
    <name evidence="3" type="ORF">PMAYCL1PPCAC_27793</name>
    <name evidence="4" type="ORF">PMAYCL1PPCAC_27794</name>
</gene>
<name>A0AAN5IAL1_9BILA</name>
<sequence>LDFLENSKVSYLSLCKCDPSLMAKVCKLKSAEYTLTDLQYTEETFPFMLELAEHAIRLVFCNMALPNKNIPTSIVKEMFSRKCQEILFGDACFYSVSEMEKMIQVF</sequence>
<dbReference type="EMBL" id="BTRK01000006">
    <property type="protein sequence ID" value="GMR57584.1"/>
    <property type="molecule type" value="Genomic_DNA"/>
</dbReference>
<protein>
    <submittedName>
        <fullName evidence="4">Uncharacterized protein</fullName>
    </submittedName>
</protein>
<dbReference type="EMBL" id="BTRK01000006">
    <property type="protein sequence ID" value="GMR57585.1"/>
    <property type="molecule type" value="Genomic_DNA"/>
</dbReference>
<evidence type="ECO:0000313" key="1">
    <source>
        <dbReference type="EMBL" id="GMR57584.1"/>
    </source>
</evidence>
<evidence type="ECO:0000313" key="5">
    <source>
        <dbReference type="Proteomes" id="UP001328107"/>
    </source>
</evidence>
<evidence type="ECO:0000313" key="2">
    <source>
        <dbReference type="EMBL" id="GMR57585.1"/>
    </source>
</evidence>
<feature type="non-terminal residue" evidence="4">
    <location>
        <position position="1"/>
    </location>
</feature>
<comment type="caution">
    <text evidence="4">The sequence shown here is derived from an EMBL/GenBank/DDBJ whole genome shotgun (WGS) entry which is preliminary data.</text>
</comment>
<keyword evidence="5" id="KW-1185">Reference proteome</keyword>